<evidence type="ECO:0000259" key="1">
    <source>
        <dbReference type="Pfam" id="PF13191"/>
    </source>
</evidence>
<dbReference type="InterPro" id="IPR027417">
    <property type="entry name" value="P-loop_NTPase"/>
</dbReference>
<keyword evidence="3" id="KW-0547">Nucleotide-binding</keyword>
<dbReference type="EMBL" id="CP104550">
    <property type="protein sequence ID" value="UXH32556.1"/>
    <property type="molecule type" value="Genomic_DNA"/>
</dbReference>
<sequence length="289" mass="32838">MPIIPLNKIEVFYGRERELKRLKEALEAGGPAVVTGPMGSGKTTLFKRFHAENPGNTSLMDTRCGSWNHQESGLPGKIVMTRTMNWYLLIDHVSPDGSVLEGIRRMVSADLKVALAVTYSQKVIGEIHDNFPEAEIIELKPFILRNFEEYLKIKAPEIRFTRDGIEYLHRLTGGNPLFTDCFLNVLSDGPIYGPSLLEAHFEAKFQQIGFRWLAEIQCLNGVKRGIISLLYRKSMDEDEIEEETGRDVRRELEELELAGFLVHDNGKWSVSGEFLKRILELLEKQTGCI</sequence>
<accession>A0A9E7UNS9</accession>
<dbReference type="InterPro" id="IPR041664">
    <property type="entry name" value="AAA_16"/>
</dbReference>
<name>A0A9E7UNS9_METWO</name>
<keyword evidence="4" id="KW-1185">Reference proteome</keyword>
<feature type="domain" description="Orc1-like AAA ATPase" evidence="1">
    <location>
        <begin position="12"/>
        <end position="67"/>
    </location>
</feature>
<reference evidence="3" key="1">
    <citation type="submission" date="2022-09" db="EMBL/GenBank/DDBJ databases">
        <title>Characterization of three MwoI isoschizomers from sequenced genome and metagenomes.</title>
        <authorList>
            <person name="Fomenkov A."/>
            <person name="Xu S.Y."/>
            <person name="Roberts R.J."/>
        </authorList>
    </citation>
    <scope>NUCLEOTIDE SEQUENCE</scope>
    <source>
        <strain evidence="3">DSM 2970</strain>
    </source>
</reference>
<dbReference type="Gene3D" id="3.40.50.300">
    <property type="entry name" value="P-loop containing nucleotide triphosphate hydrolases"/>
    <property type="match status" value="1"/>
</dbReference>
<dbReference type="EMBL" id="JAXUHJ010000008">
    <property type="protein sequence ID" value="MEJ8542500.1"/>
    <property type="molecule type" value="Genomic_DNA"/>
</dbReference>
<dbReference type="SUPFAM" id="SSF52540">
    <property type="entry name" value="P-loop containing nucleoside triphosphate hydrolases"/>
    <property type="match status" value="1"/>
</dbReference>
<keyword evidence="3" id="KW-0067">ATP-binding</keyword>
<dbReference type="GeneID" id="58978532"/>
<evidence type="ECO:0000313" key="4">
    <source>
        <dbReference type="Proteomes" id="UP001369247"/>
    </source>
</evidence>
<gene>
    <name evidence="3" type="ORF">N5910_04560</name>
    <name evidence="2" type="ORF">U2150_03205</name>
</gene>
<dbReference type="GO" id="GO:0005524">
    <property type="term" value="F:ATP binding"/>
    <property type="evidence" value="ECO:0007669"/>
    <property type="project" value="UniProtKB-KW"/>
</dbReference>
<evidence type="ECO:0000313" key="3">
    <source>
        <dbReference type="EMBL" id="UXH32556.1"/>
    </source>
</evidence>
<proteinExistence type="predicted"/>
<dbReference type="AlphaFoldDB" id="A0A9E7UNS9"/>
<organism evidence="3">
    <name type="scientific">Methanothermobacter wolfeii</name>
    <name type="common">Methanobacterium wolfei</name>
    <dbReference type="NCBI Taxonomy" id="145261"/>
    <lineage>
        <taxon>Archaea</taxon>
        <taxon>Methanobacteriati</taxon>
        <taxon>Methanobacteriota</taxon>
        <taxon>Methanomada group</taxon>
        <taxon>Methanobacteria</taxon>
        <taxon>Methanobacteriales</taxon>
        <taxon>Methanobacteriaceae</taxon>
        <taxon>Methanothermobacter</taxon>
    </lineage>
</organism>
<dbReference type="Pfam" id="PF13191">
    <property type="entry name" value="AAA_16"/>
    <property type="match status" value="1"/>
</dbReference>
<reference evidence="2 4" key="2">
    <citation type="submission" date="2023-12" db="EMBL/GenBank/DDBJ databases">
        <title>Phenotypic and Genomic Characterization of Methanothermobacter wolfeii Strain BSEL, a CO2-Capturing Archaeon with Minimal Nutrient Requirements.</title>
        <authorList>
            <person name="Ale Enriquez F."/>
            <person name="Ahring B.K."/>
        </authorList>
    </citation>
    <scope>NUCLEOTIDE SEQUENCE [LARGE SCALE GENOMIC DNA]</scope>
    <source>
        <strain evidence="2 4">BSEL-1</strain>
    </source>
</reference>
<dbReference type="RefSeq" id="WP_191216548.1">
    <property type="nucleotide sequence ID" value="NZ_CP104550.1"/>
</dbReference>
<dbReference type="Proteomes" id="UP001065373">
    <property type="component" value="Chromosome"/>
</dbReference>
<evidence type="ECO:0000313" key="2">
    <source>
        <dbReference type="EMBL" id="MEJ8542500.1"/>
    </source>
</evidence>
<protein>
    <submittedName>
        <fullName evidence="3">ATP-binding protein</fullName>
    </submittedName>
</protein>
<dbReference type="Proteomes" id="UP001369247">
    <property type="component" value="Unassembled WGS sequence"/>
</dbReference>